<accession>A0A1F5ZTF2</accession>
<dbReference type="AlphaFoldDB" id="A0A1F5ZTF2"/>
<evidence type="ECO:0000313" key="5">
    <source>
        <dbReference type="Proteomes" id="UP000176923"/>
    </source>
</evidence>
<dbReference type="STRING" id="1798382.A3D77_07600"/>
<dbReference type="InterPro" id="IPR006442">
    <property type="entry name" value="Antitoxin_Phd/YefM"/>
</dbReference>
<dbReference type="SUPFAM" id="SSF143120">
    <property type="entry name" value="YefM-like"/>
    <property type="match status" value="1"/>
</dbReference>
<sequence>MILPDLVNKVSQHMDRVTITVNGQPKATLVSAEELESLEETAEIFAIPGAKKSISEGMKQAKKGQGIRLSDLK</sequence>
<proteinExistence type="inferred from homology"/>
<evidence type="ECO:0000256" key="3">
    <source>
        <dbReference type="SAM" id="MobiDB-lite"/>
    </source>
</evidence>
<gene>
    <name evidence="4" type="ORF">A3D77_07600</name>
</gene>
<dbReference type="Pfam" id="PF02604">
    <property type="entry name" value="PhdYeFM_antitox"/>
    <property type="match status" value="1"/>
</dbReference>
<comment type="function">
    <text evidence="2">Antitoxin component of a type II toxin-antitoxin (TA) system.</text>
</comment>
<dbReference type="Proteomes" id="UP000176923">
    <property type="component" value="Unassembled WGS sequence"/>
</dbReference>
<reference evidence="4 5" key="1">
    <citation type="journal article" date="2016" name="Nat. Commun.">
        <title>Thousands of microbial genomes shed light on interconnected biogeochemical processes in an aquifer system.</title>
        <authorList>
            <person name="Anantharaman K."/>
            <person name="Brown C.T."/>
            <person name="Hug L.A."/>
            <person name="Sharon I."/>
            <person name="Castelle C.J."/>
            <person name="Probst A.J."/>
            <person name="Thomas B.C."/>
            <person name="Singh A."/>
            <person name="Wilkins M.J."/>
            <person name="Karaoz U."/>
            <person name="Brodie E.L."/>
            <person name="Williams K.H."/>
            <person name="Hubbard S.S."/>
            <person name="Banfield J.F."/>
        </authorList>
    </citation>
    <scope>NUCLEOTIDE SEQUENCE [LARGE SCALE GENOMIC DNA]</scope>
</reference>
<protein>
    <recommendedName>
        <fullName evidence="2">Antitoxin</fullName>
    </recommendedName>
</protein>
<comment type="similarity">
    <text evidence="1 2">Belongs to the phD/YefM antitoxin family.</text>
</comment>
<dbReference type="Gene3D" id="3.40.1620.10">
    <property type="entry name" value="YefM-like domain"/>
    <property type="match status" value="1"/>
</dbReference>
<evidence type="ECO:0000256" key="2">
    <source>
        <dbReference type="RuleBase" id="RU362080"/>
    </source>
</evidence>
<organism evidence="4 5">
    <name type="scientific">Candidatus Gottesmanbacteria bacterium RIFCSPHIGHO2_02_FULL_39_11</name>
    <dbReference type="NCBI Taxonomy" id="1798382"/>
    <lineage>
        <taxon>Bacteria</taxon>
        <taxon>Candidatus Gottesmaniibacteriota</taxon>
    </lineage>
</organism>
<feature type="region of interest" description="Disordered" evidence="3">
    <location>
        <begin position="54"/>
        <end position="73"/>
    </location>
</feature>
<name>A0A1F5ZTF2_9BACT</name>
<dbReference type="EMBL" id="MFJL01000026">
    <property type="protein sequence ID" value="OGG15377.1"/>
    <property type="molecule type" value="Genomic_DNA"/>
</dbReference>
<dbReference type="NCBIfam" id="TIGR01552">
    <property type="entry name" value="phd_fam"/>
    <property type="match status" value="1"/>
</dbReference>
<evidence type="ECO:0000256" key="1">
    <source>
        <dbReference type="ARBA" id="ARBA00009981"/>
    </source>
</evidence>
<dbReference type="InterPro" id="IPR036165">
    <property type="entry name" value="YefM-like_sf"/>
</dbReference>
<comment type="caution">
    <text evidence="4">The sequence shown here is derived from an EMBL/GenBank/DDBJ whole genome shotgun (WGS) entry which is preliminary data.</text>
</comment>
<evidence type="ECO:0000313" key="4">
    <source>
        <dbReference type="EMBL" id="OGG15377.1"/>
    </source>
</evidence>